<dbReference type="PANTHER" id="PTHR31917:SF156">
    <property type="entry name" value="DUF724 DOMAIN-CONTAINING PROTEIN 2"/>
    <property type="match status" value="1"/>
</dbReference>
<dbReference type="Gramene" id="TVU18028">
    <property type="protein sequence ID" value="TVU18028"/>
    <property type="gene ID" value="EJB05_34095"/>
</dbReference>
<dbReference type="SMART" id="SM00743">
    <property type="entry name" value="Agenet"/>
    <property type="match status" value="6"/>
</dbReference>
<dbReference type="PANTHER" id="PTHR31917">
    <property type="entry name" value="AGENET DOMAIN-CONTAINING PROTEIN-RELATED"/>
    <property type="match status" value="1"/>
</dbReference>
<dbReference type="InterPro" id="IPR014002">
    <property type="entry name" value="Agenet_dom_plant"/>
</dbReference>
<name>A0A5J9U454_9POAL</name>
<dbReference type="CDD" id="cd20406">
    <property type="entry name" value="Tudor_Agenet_AtDUF_rpt2_4"/>
    <property type="match status" value="1"/>
</dbReference>
<evidence type="ECO:0000313" key="4">
    <source>
        <dbReference type="Proteomes" id="UP000324897"/>
    </source>
</evidence>
<dbReference type="Gene3D" id="2.30.30.140">
    <property type="match status" value="2"/>
</dbReference>
<sequence length="446" mass="50073">MRSPRNPRRRDPASPQPAEGFKPGDPVEVLPDEAGLRGAHFAAVVVKSNPKPRSYTIDYDALVDDEGSDRPLRETVPARCVRPRPPPLRAPAPAPGAPPAEHAAIDALIDDAWWLGVALGPRAGGDGKVAVCFPETREVMEFDAANVRPHLDWVAGEWLSPDSMEIPKTMPYTKGTQIEVAKMVDDSVVAWLPAVVRKAIWKNNLLVEYTVSKSDGTALSEEIVDMKHVRPCPPHASAIIFCINDEVEALQEDGWWLGMITEVHPELKYTFKSAHSGKEVQLDQKLLRLQYEWVDGQWKHESQNVSKAKFTKGVKVEVSNDDEGFRGAWFEGTVLKSVGSKFLVEYATLKADDETSPLTEPVEARHIRPSPPHIPVTSGFKLLDEVDAFCNDGWWVGVVSKVISDRRYTVYFRPWKEEMEFEHEQLRLHCDWMGGRWMWASPALEM</sequence>
<dbReference type="EMBL" id="RWGY01000029">
    <property type="protein sequence ID" value="TVU18028.1"/>
    <property type="molecule type" value="Genomic_DNA"/>
</dbReference>
<evidence type="ECO:0000256" key="1">
    <source>
        <dbReference type="SAM" id="MobiDB-lite"/>
    </source>
</evidence>
<feature type="domain" description="Agenet" evidence="2">
    <location>
        <begin position="97"/>
        <end position="155"/>
    </location>
</feature>
<dbReference type="InterPro" id="IPR008395">
    <property type="entry name" value="Agenet-like_dom"/>
</dbReference>
<comment type="caution">
    <text evidence="3">The sequence shown here is derived from an EMBL/GenBank/DDBJ whole genome shotgun (WGS) entry which is preliminary data.</text>
</comment>
<protein>
    <recommendedName>
        <fullName evidence="2">Agenet domain-containing protein</fullName>
    </recommendedName>
</protein>
<dbReference type="CDD" id="cd20405">
    <property type="entry name" value="Tudor_Agenet_AtDUF_rpt1_3"/>
    <property type="match status" value="1"/>
</dbReference>
<reference evidence="3 4" key="1">
    <citation type="journal article" date="2019" name="Sci. Rep.">
        <title>A high-quality genome of Eragrostis curvula grass provides insights into Poaceae evolution and supports new strategies to enhance forage quality.</title>
        <authorList>
            <person name="Carballo J."/>
            <person name="Santos B.A.C.M."/>
            <person name="Zappacosta D."/>
            <person name="Garbus I."/>
            <person name="Selva J.P."/>
            <person name="Gallo C.A."/>
            <person name="Diaz A."/>
            <person name="Albertini E."/>
            <person name="Caccamo M."/>
            <person name="Echenique V."/>
        </authorList>
    </citation>
    <scope>NUCLEOTIDE SEQUENCE [LARGE SCALE GENOMIC DNA]</scope>
    <source>
        <strain evidence="4">cv. Victoria</strain>
        <tissue evidence="3">Leaf</tissue>
    </source>
</reference>
<feature type="region of interest" description="Disordered" evidence="1">
    <location>
        <begin position="78"/>
        <end position="99"/>
    </location>
</feature>
<organism evidence="3 4">
    <name type="scientific">Eragrostis curvula</name>
    <name type="common">weeping love grass</name>
    <dbReference type="NCBI Taxonomy" id="38414"/>
    <lineage>
        <taxon>Eukaryota</taxon>
        <taxon>Viridiplantae</taxon>
        <taxon>Streptophyta</taxon>
        <taxon>Embryophyta</taxon>
        <taxon>Tracheophyta</taxon>
        <taxon>Spermatophyta</taxon>
        <taxon>Magnoliopsida</taxon>
        <taxon>Liliopsida</taxon>
        <taxon>Poales</taxon>
        <taxon>Poaceae</taxon>
        <taxon>PACMAD clade</taxon>
        <taxon>Chloridoideae</taxon>
        <taxon>Eragrostideae</taxon>
        <taxon>Eragrostidinae</taxon>
        <taxon>Eragrostis</taxon>
    </lineage>
</organism>
<dbReference type="OrthoDB" id="2020707at2759"/>
<feature type="domain" description="Agenet" evidence="2">
    <location>
        <begin position="308"/>
        <end position="375"/>
    </location>
</feature>
<gene>
    <name evidence="3" type="ORF">EJB05_34095</name>
</gene>
<feature type="domain" description="Agenet" evidence="2">
    <location>
        <begin position="170"/>
        <end position="237"/>
    </location>
</feature>
<proteinExistence type="predicted"/>
<feature type="domain" description="Agenet" evidence="2">
    <location>
        <begin position="19"/>
        <end position="89"/>
    </location>
</feature>
<accession>A0A5J9U454</accession>
<feature type="non-terminal residue" evidence="3">
    <location>
        <position position="1"/>
    </location>
</feature>
<dbReference type="AlphaFoldDB" id="A0A5J9U454"/>
<feature type="domain" description="Agenet" evidence="2">
    <location>
        <begin position="378"/>
        <end position="434"/>
    </location>
</feature>
<dbReference type="Pfam" id="PF05641">
    <property type="entry name" value="Agenet"/>
    <property type="match status" value="3"/>
</dbReference>
<feature type="compositionally biased region" description="Pro residues" evidence="1">
    <location>
        <begin position="83"/>
        <end position="98"/>
    </location>
</feature>
<evidence type="ECO:0000313" key="3">
    <source>
        <dbReference type="EMBL" id="TVU18028.1"/>
    </source>
</evidence>
<feature type="region of interest" description="Disordered" evidence="1">
    <location>
        <begin position="1"/>
        <end position="31"/>
    </location>
</feature>
<dbReference type="Proteomes" id="UP000324897">
    <property type="component" value="Chromosome 7"/>
</dbReference>
<keyword evidence="4" id="KW-1185">Reference proteome</keyword>
<evidence type="ECO:0000259" key="2">
    <source>
        <dbReference type="SMART" id="SM00743"/>
    </source>
</evidence>
<feature type="domain" description="Agenet" evidence="2">
    <location>
        <begin position="239"/>
        <end position="295"/>
    </location>
</feature>